<dbReference type="AlphaFoldDB" id="A0A5B9QLK6"/>
<sequence length="478" mass="53024" precursor="true">MRLLFCLALLTTSLPLSAADRPNILFIYLDDFGWRDCGFMGSDFYETPHLDRLAAQGMVFTDAYAAAANCAPSRACLLSGQYTPRHEIYNVGTGPRGKAAHRRLLHIPGTDTLRPSIRTWAAQLQAAGYRTATIGKWHLSDDPLPYGFDENVGGTHAGSPPRGYYPPHPKAPGLANASPDEYLTDRLSDEAVRFIRANEQRSWALYLTHFAVHTPLNAKRELLAKYKAKPPGKLHDHVDMATMVQAVDDGVGQIIQTLDELNLTDNTAIVFSSDNGGYGPATDMHPLKGYKGTYYEGGIRVPLFVTWPGVIAANSRSSEPVSGVDLYPTLCDIAGAAMPADQALDGVSLLPVLNGSQTKLPERSLFWHFPAYLQSYRGSDEQRDPLFRSRPCSIIRHGDWKLHEYFESGDLELYNLREDIGETTELSATHPDKTKQLHQRLKDWRAQLNAPVPSEPNPKFDPAAEAQGRRSLRERNAK</sequence>
<gene>
    <name evidence="10" type="primary">atsA_13</name>
    <name evidence="10" type="ORF">UC8_08670</name>
</gene>
<evidence type="ECO:0000259" key="9">
    <source>
        <dbReference type="Pfam" id="PF00884"/>
    </source>
</evidence>
<evidence type="ECO:0000256" key="2">
    <source>
        <dbReference type="ARBA" id="ARBA00008779"/>
    </source>
</evidence>
<proteinExistence type="inferred from homology"/>
<evidence type="ECO:0000256" key="4">
    <source>
        <dbReference type="ARBA" id="ARBA00022729"/>
    </source>
</evidence>
<dbReference type="EC" id="3.1.6.1" evidence="10"/>
<feature type="region of interest" description="Disordered" evidence="7">
    <location>
        <begin position="152"/>
        <end position="173"/>
    </location>
</feature>
<feature type="signal peptide" evidence="8">
    <location>
        <begin position="1"/>
        <end position="18"/>
    </location>
</feature>
<evidence type="ECO:0000313" key="10">
    <source>
        <dbReference type="EMBL" id="QEG38909.1"/>
    </source>
</evidence>
<evidence type="ECO:0000256" key="5">
    <source>
        <dbReference type="ARBA" id="ARBA00022801"/>
    </source>
</evidence>
<accession>A0A5B9QLK6</accession>
<feature type="compositionally biased region" description="Basic and acidic residues" evidence="7">
    <location>
        <begin position="467"/>
        <end position="478"/>
    </location>
</feature>
<dbReference type="OrthoDB" id="9783154at2"/>
<evidence type="ECO:0000256" key="8">
    <source>
        <dbReference type="SAM" id="SignalP"/>
    </source>
</evidence>
<dbReference type="InterPro" id="IPR000917">
    <property type="entry name" value="Sulfatase_N"/>
</dbReference>
<dbReference type="RefSeq" id="WP_068140501.1">
    <property type="nucleotide sequence ID" value="NZ_CP042914.1"/>
</dbReference>
<dbReference type="Proteomes" id="UP000325286">
    <property type="component" value="Chromosome"/>
</dbReference>
<name>A0A5B9QLK6_9BACT</name>
<organism evidence="10 11">
    <name type="scientific">Roseimaritima ulvae</name>
    <dbReference type="NCBI Taxonomy" id="980254"/>
    <lineage>
        <taxon>Bacteria</taxon>
        <taxon>Pseudomonadati</taxon>
        <taxon>Planctomycetota</taxon>
        <taxon>Planctomycetia</taxon>
        <taxon>Pirellulales</taxon>
        <taxon>Pirellulaceae</taxon>
        <taxon>Roseimaritima</taxon>
    </lineage>
</organism>
<dbReference type="PANTHER" id="PTHR42693">
    <property type="entry name" value="ARYLSULFATASE FAMILY MEMBER"/>
    <property type="match status" value="1"/>
</dbReference>
<dbReference type="GO" id="GO:0046872">
    <property type="term" value="F:metal ion binding"/>
    <property type="evidence" value="ECO:0007669"/>
    <property type="project" value="UniProtKB-KW"/>
</dbReference>
<evidence type="ECO:0000256" key="3">
    <source>
        <dbReference type="ARBA" id="ARBA00022723"/>
    </source>
</evidence>
<dbReference type="GO" id="GO:0004065">
    <property type="term" value="F:arylsulfatase activity"/>
    <property type="evidence" value="ECO:0007669"/>
    <property type="project" value="UniProtKB-EC"/>
</dbReference>
<comment type="cofactor">
    <cofactor evidence="1">
        <name>Ca(2+)</name>
        <dbReference type="ChEBI" id="CHEBI:29108"/>
    </cofactor>
</comment>
<evidence type="ECO:0000256" key="6">
    <source>
        <dbReference type="ARBA" id="ARBA00022837"/>
    </source>
</evidence>
<dbReference type="EMBL" id="CP042914">
    <property type="protein sequence ID" value="QEG38909.1"/>
    <property type="molecule type" value="Genomic_DNA"/>
</dbReference>
<keyword evidence="6" id="KW-0106">Calcium</keyword>
<evidence type="ECO:0000256" key="7">
    <source>
        <dbReference type="SAM" id="MobiDB-lite"/>
    </source>
</evidence>
<dbReference type="CDD" id="cd16144">
    <property type="entry name" value="ARS_like"/>
    <property type="match status" value="1"/>
</dbReference>
<keyword evidence="5 10" id="KW-0378">Hydrolase</keyword>
<keyword evidence="3" id="KW-0479">Metal-binding</keyword>
<feature type="domain" description="Sulfatase N-terminal" evidence="9">
    <location>
        <begin position="22"/>
        <end position="335"/>
    </location>
</feature>
<evidence type="ECO:0000313" key="11">
    <source>
        <dbReference type="Proteomes" id="UP000325286"/>
    </source>
</evidence>
<evidence type="ECO:0000256" key="1">
    <source>
        <dbReference type="ARBA" id="ARBA00001913"/>
    </source>
</evidence>
<dbReference type="Gene3D" id="3.40.720.10">
    <property type="entry name" value="Alkaline Phosphatase, subunit A"/>
    <property type="match status" value="1"/>
</dbReference>
<protein>
    <submittedName>
        <fullName evidence="10">Arylsulfatase</fullName>
        <ecNumber evidence="10">3.1.6.1</ecNumber>
    </submittedName>
</protein>
<dbReference type="PANTHER" id="PTHR42693:SF42">
    <property type="entry name" value="ARYLSULFATASE G"/>
    <property type="match status" value="1"/>
</dbReference>
<feature type="region of interest" description="Disordered" evidence="7">
    <location>
        <begin position="447"/>
        <end position="478"/>
    </location>
</feature>
<keyword evidence="4 8" id="KW-0732">Signal</keyword>
<dbReference type="Pfam" id="PF00884">
    <property type="entry name" value="Sulfatase"/>
    <property type="match status" value="1"/>
</dbReference>
<dbReference type="InterPro" id="IPR017850">
    <property type="entry name" value="Alkaline_phosphatase_core_sf"/>
</dbReference>
<dbReference type="PROSITE" id="PS00149">
    <property type="entry name" value="SULFATASE_2"/>
    <property type="match status" value="1"/>
</dbReference>
<dbReference type="KEGG" id="rul:UC8_08670"/>
<keyword evidence="11" id="KW-1185">Reference proteome</keyword>
<dbReference type="SUPFAM" id="SSF53649">
    <property type="entry name" value="Alkaline phosphatase-like"/>
    <property type="match status" value="1"/>
</dbReference>
<dbReference type="InterPro" id="IPR050738">
    <property type="entry name" value="Sulfatase"/>
</dbReference>
<dbReference type="InterPro" id="IPR024607">
    <property type="entry name" value="Sulfatase_CS"/>
</dbReference>
<comment type="similarity">
    <text evidence="2">Belongs to the sulfatase family.</text>
</comment>
<feature type="chain" id="PRO_5022805428" evidence="8">
    <location>
        <begin position="19"/>
        <end position="478"/>
    </location>
</feature>
<dbReference type="Gene3D" id="3.30.1120.10">
    <property type="match status" value="1"/>
</dbReference>
<reference evidence="10 11" key="1">
    <citation type="submission" date="2019-08" db="EMBL/GenBank/DDBJ databases">
        <title>Deep-cultivation of Planctomycetes and their phenomic and genomic characterization uncovers novel biology.</title>
        <authorList>
            <person name="Wiegand S."/>
            <person name="Jogler M."/>
            <person name="Boedeker C."/>
            <person name="Pinto D."/>
            <person name="Vollmers J."/>
            <person name="Rivas-Marin E."/>
            <person name="Kohn T."/>
            <person name="Peeters S.H."/>
            <person name="Heuer A."/>
            <person name="Rast P."/>
            <person name="Oberbeckmann S."/>
            <person name="Bunk B."/>
            <person name="Jeske O."/>
            <person name="Meyerdierks A."/>
            <person name="Storesund J.E."/>
            <person name="Kallscheuer N."/>
            <person name="Luecker S."/>
            <person name="Lage O.M."/>
            <person name="Pohl T."/>
            <person name="Merkel B.J."/>
            <person name="Hornburger P."/>
            <person name="Mueller R.-W."/>
            <person name="Bruemmer F."/>
            <person name="Labrenz M."/>
            <person name="Spormann A.M."/>
            <person name="Op den Camp H."/>
            <person name="Overmann J."/>
            <person name="Amann R."/>
            <person name="Jetten M.S.M."/>
            <person name="Mascher T."/>
            <person name="Medema M.H."/>
            <person name="Devos D.P."/>
            <person name="Kaster A.-K."/>
            <person name="Ovreas L."/>
            <person name="Rohde M."/>
            <person name="Galperin M.Y."/>
            <person name="Jogler C."/>
        </authorList>
    </citation>
    <scope>NUCLEOTIDE SEQUENCE [LARGE SCALE GENOMIC DNA]</scope>
    <source>
        <strain evidence="10 11">UC8</strain>
    </source>
</reference>